<dbReference type="Proteomes" id="UP001174936">
    <property type="component" value="Unassembled WGS sequence"/>
</dbReference>
<feature type="domain" description="NACHT" evidence="2">
    <location>
        <begin position="292"/>
        <end position="453"/>
    </location>
</feature>
<dbReference type="PROSITE" id="PS50837">
    <property type="entry name" value="NACHT"/>
    <property type="match status" value="1"/>
</dbReference>
<organism evidence="3 4">
    <name type="scientific">Cercophora newfieldiana</name>
    <dbReference type="NCBI Taxonomy" id="92897"/>
    <lineage>
        <taxon>Eukaryota</taxon>
        <taxon>Fungi</taxon>
        <taxon>Dikarya</taxon>
        <taxon>Ascomycota</taxon>
        <taxon>Pezizomycotina</taxon>
        <taxon>Sordariomycetes</taxon>
        <taxon>Sordariomycetidae</taxon>
        <taxon>Sordariales</taxon>
        <taxon>Lasiosphaeriaceae</taxon>
        <taxon>Cercophora</taxon>
    </lineage>
</organism>
<dbReference type="Pfam" id="PF24883">
    <property type="entry name" value="NPHP3_N"/>
    <property type="match status" value="1"/>
</dbReference>
<dbReference type="PANTHER" id="PTHR10039:SF5">
    <property type="entry name" value="NACHT DOMAIN-CONTAINING PROTEIN"/>
    <property type="match status" value="1"/>
</dbReference>
<protein>
    <recommendedName>
        <fullName evidence="2">NACHT domain-containing protein</fullName>
    </recommendedName>
</protein>
<sequence length="1039" mass="117979">MDPLSALSIAANVFAVVDFSSKIITLAVQIRNTGDSSQLTQLEQAADELQSCADLILSQWPGLPASQHPPEEDRVFIKLADASVTLSREIVNLLGKVRGAGAHNSKRTWQHTFRQTFKTVWNKDEIERFAKQIQGLRETLQLYAVVSIKTKLQRNSQKLDEVVSLLDDRTKTSIPAFLDEFSNLKAQGDQILANQQRSENAAQTRHEQLLHSLGEISLVGGRPRSRQRELEPDEIEQIERTILLSLWFPTMSDREEIIHKAYAKTYEWIYCDPEASQKPWDNFNKFLTGQLGTYWISGKAGSGKSTLMKYLIQHPNTASLLQEWAGSEEDLIITSFYFYYKGSALQKSEAGVLRSLLHQILWSRRDMIQVAFPERYNSMCMSGTGSSTFEPQAPELKRTLTKLVESYPATSFFFAVDGLDEYDAGNEEMSLLVQLFQKFGAHPNVKVLLSSRPWVVFEESFRECPRLRLHELTRPDITHFVHDKIKQHHRLQQLMTKHGDVMENLMTEIVDASSGVFLWVYLVVSSLLEGLSNHDTIKDLRARFLELPVDLEQLYHHMWNKIPRQYRSQASRLLQLVKVGTRAGSKLSLMGLSFAEEDDAEYVYSAPIQPLDEMEMVSRLDEMRVRLLTRCIGLVEVHTSQDGQIGGGDDPEFTDLYPNLMEAKQGYPHVAFLHRTAYEFVSSPDIQLELDKAATGSEGDTFCAEVSLLQSAVLRLKSFSDTNDSGHDVSDTGCVEASPSLLQSAAFRPKSLWNTNNDGHAFMLPPSLLGLARLCLFRARILDQASGSPGPGTRLLIEFDRTMSRFLEHYEDVSCPWHWSSALRHQWINRHAPTDGLLGLAITYGLTRFVRESLQTTVPQTQRKAERPLLDYALRPYLLFPKGIRIFIPRQPAMVELLLQHGETPNQPLRSSHNSATDGSTVWTQFLTSLFDENDWEVEAPVIIKMLVLHGADLKAWPTLSEKKGFRSTLEMFRGLLDQRRGHYIFNLPETESAFADLFLLIEERGLDQKRGSSGDIGQSKDWKGKLSLSRLFQRRGKK</sequence>
<evidence type="ECO:0000259" key="2">
    <source>
        <dbReference type="PROSITE" id="PS50837"/>
    </source>
</evidence>
<proteinExistence type="predicted"/>
<evidence type="ECO:0000313" key="3">
    <source>
        <dbReference type="EMBL" id="KAK0638601.1"/>
    </source>
</evidence>
<keyword evidence="1" id="KW-0677">Repeat</keyword>
<dbReference type="InterPro" id="IPR027417">
    <property type="entry name" value="P-loop_NTPase"/>
</dbReference>
<dbReference type="Pfam" id="PF25053">
    <property type="entry name" value="DUF7791"/>
    <property type="match status" value="1"/>
</dbReference>
<keyword evidence="4" id="KW-1185">Reference proteome</keyword>
<dbReference type="EMBL" id="JAULSV010000007">
    <property type="protein sequence ID" value="KAK0638601.1"/>
    <property type="molecule type" value="Genomic_DNA"/>
</dbReference>
<name>A0AA40CH30_9PEZI</name>
<gene>
    <name evidence="3" type="ORF">B0T16DRAFT_421405</name>
</gene>
<dbReference type="InterPro" id="IPR007111">
    <property type="entry name" value="NACHT_NTPase"/>
</dbReference>
<evidence type="ECO:0000313" key="4">
    <source>
        <dbReference type="Proteomes" id="UP001174936"/>
    </source>
</evidence>
<evidence type="ECO:0000256" key="1">
    <source>
        <dbReference type="ARBA" id="ARBA00022737"/>
    </source>
</evidence>
<comment type="caution">
    <text evidence="3">The sequence shown here is derived from an EMBL/GenBank/DDBJ whole genome shotgun (WGS) entry which is preliminary data.</text>
</comment>
<dbReference type="PANTHER" id="PTHR10039">
    <property type="entry name" value="AMELOGENIN"/>
    <property type="match status" value="1"/>
</dbReference>
<reference evidence="3" key="1">
    <citation type="submission" date="2023-06" db="EMBL/GenBank/DDBJ databases">
        <title>Genome-scale phylogeny and comparative genomics of the fungal order Sordariales.</title>
        <authorList>
            <consortium name="Lawrence Berkeley National Laboratory"/>
            <person name="Hensen N."/>
            <person name="Bonometti L."/>
            <person name="Westerberg I."/>
            <person name="Brannstrom I.O."/>
            <person name="Guillou S."/>
            <person name="Cros-Aarteil S."/>
            <person name="Calhoun S."/>
            <person name="Haridas S."/>
            <person name="Kuo A."/>
            <person name="Mondo S."/>
            <person name="Pangilinan J."/>
            <person name="Riley R."/>
            <person name="Labutti K."/>
            <person name="Andreopoulos B."/>
            <person name="Lipzen A."/>
            <person name="Chen C."/>
            <person name="Yanf M."/>
            <person name="Daum C."/>
            <person name="Ng V."/>
            <person name="Clum A."/>
            <person name="Steindorff A."/>
            <person name="Ohm R."/>
            <person name="Martin F."/>
            <person name="Silar P."/>
            <person name="Natvig D."/>
            <person name="Lalanne C."/>
            <person name="Gautier V."/>
            <person name="Ament-Velasquez S.L."/>
            <person name="Kruys A."/>
            <person name="Hutchinson M.I."/>
            <person name="Powell A.J."/>
            <person name="Barry K."/>
            <person name="Miller A.N."/>
            <person name="Grigoriev I.V."/>
            <person name="Debuchy R."/>
            <person name="Gladieux P."/>
            <person name="Thoren M.H."/>
            <person name="Johannesson H."/>
        </authorList>
    </citation>
    <scope>NUCLEOTIDE SEQUENCE</scope>
    <source>
        <strain evidence="3">SMH2532-1</strain>
    </source>
</reference>
<dbReference type="InterPro" id="IPR056693">
    <property type="entry name" value="DUF7791"/>
</dbReference>
<dbReference type="Gene3D" id="3.40.50.300">
    <property type="entry name" value="P-loop containing nucleotide triphosphate hydrolases"/>
    <property type="match status" value="1"/>
</dbReference>
<dbReference type="InterPro" id="IPR056884">
    <property type="entry name" value="NPHP3-like_N"/>
</dbReference>
<dbReference type="SUPFAM" id="SSF52540">
    <property type="entry name" value="P-loop containing nucleoside triphosphate hydrolases"/>
    <property type="match status" value="1"/>
</dbReference>
<dbReference type="AlphaFoldDB" id="A0AA40CH30"/>
<accession>A0AA40CH30</accession>